<dbReference type="Pfam" id="PF09339">
    <property type="entry name" value="HTH_IclR"/>
    <property type="match status" value="1"/>
</dbReference>
<dbReference type="Proteomes" id="UP001183582">
    <property type="component" value="Unassembled WGS sequence"/>
</dbReference>
<dbReference type="PROSITE" id="PS51077">
    <property type="entry name" value="HTH_ICLR"/>
    <property type="match status" value="1"/>
</dbReference>
<dbReference type="InterPro" id="IPR005471">
    <property type="entry name" value="Tscrpt_reg_IclR_N"/>
</dbReference>
<dbReference type="Gene3D" id="1.10.10.10">
    <property type="entry name" value="Winged helix-like DNA-binding domain superfamily/Winged helix DNA-binding domain"/>
    <property type="match status" value="1"/>
</dbReference>
<evidence type="ECO:0000259" key="4">
    <source>
        <dbReference type="PROSITE" id="PS51077"/>
    </source>
</evidence>
<name>A0AAJ2HJP8_9MICO</name>
<dbReference type="PANTHER" id="PTHR46847:SF2">
    <property type="entry name" value="ABC TRANSPORTER SUGAR-BINDING PROTEIN"/>
    <property type="match status" value="1"/>
</dbReference>
<sequence>MADDRSRVPALERAARLLEAVAATRPAPGVSELARQLGMPKSSVHNLCASLVDERMLLRGVDGTFRLGPRVYELGSLAAHGEQSGPLIGISVQNDDNPFFAAEIAAAAEEAQRAGARLVSAQAARDSRVQAHQIREFVDAGARLVLADPVDSQALVDAADYARSQGTTIVAINGAATNFDGAVTTDNTRAGILAGEYLARRFPAGARIAVIDGTPVTAIADRIDGLRRALSERGGFEIVAHAVGDNSSTQGYRLATDILTRHPDIDAFFTINDPTASGVSRACREAGASAPIIGVDGSSAAVGEILDGGPIVATATQDPAALGRTGVSFGLQLLGGARPRHRTVLLPTRLITASDATDYAPW</sequence>
<dbReference type="AlphaFoldDB" id="A0AAJ2HJP8"/>
<comment type="similarity">
    <text evidence="2">Belongs to the bacterial solute-binding protein 2 family.</text>
</comment>
<dbReference type="GO" id="GO:0030246">
    <property type="term" value="F:carbohydrate binding"/>
    <property type="evidence" value="ECO:0007669"/>
    <property type="project" value="UniProtKB-ARBA"/>
</dbReference>
<dbReference type="SMART" id="SM00346">
    <property type="entry name" value="HTH_ICLR"/>
    <property type="match status" value="1"/>
</dbReference>
<dbReference type="RefSeq" id="WP_310891095.1">
    <property type="nucleotide sequence ID" value="NZ_BAAAGR010000001.1"/>
</dbReference>
<proteinExistence type="inferred from homology"/>
<dbReference type="GO" id="GO:0006355">
    <property type="term" value="P:regulation of DNA-templated transcription"/>
    <property type="evidence" value="ECO:0007669"/>
    <property type="project" value="InterPro"/>
</dbReference>
<evidence type="ECO:0000256" key="3">
    <source>
        <dbReference type="ARBA" id="ARBA00022729"/>
    </source>
</evidence>
<dbReference type="InterPro" id="IPR025997">
    <property type="entry name" value="SBP_2_dom"/>
</dbReference>
<evidence type="ECO:0000313" key="5">
    <source>
        <dbReference type="EMBL" id="MDS0245283.1"/>
    </source>
</evidence>
<dbReference type="Pfam" id="PF13407">
    <property type="entry name" value="Peripla_BP_4"/>
    <property type="match status" value="1"/>
</dbReference>
<dbReference type="GO" id="GO:0003677">
    <property type="term" value="F:DNA binding"/>
    <property type="evidence" value="ECO:0007669"/>
    <property type="project" value="InterPro"/>
</dbReference>
<dbReference type="InterPro" id="IPR028082">
    <property type="entry name" value="Peripla_BP_I"/>
</dbReference>
<dbReference type="Gene3D" id="3.40.50.2300">
    <property type="match status" value="2"/>
</dbReference>
<dbReference type="GO" id="GO:0030313">
    <property type="term" value="C:cell envelope"/>
    <property type="evidence" value="ECO:0007669"/>
    <property type="project" value="UniProtKB-SubCell"/>
</dbReference>
<comment type="subcellular location">
    <subcellularLocation>
        <location evidence="1">Cell envelope</location>
    </subcellularLocation>
</comment>
<gene>
    <name evidence="5" type="ORF">KZC50_06600</name>
</gene>
<dbReference type="InterPro" id="IPR036388">
    <property type="entry name" value="WH-like_DNA-bd_sf"/>
</dbReference>
<comment type="caution">
    <text evidence="5">The sequence shown here is derived from an EMBL/GenBank/DDBJ whole genome shotgun (WGS) entry which is preliminary data.</text>
</comment>
<dbReference type="InterPro" id="IPR036390">
    <property type="entry name" value="WH_DNA-bd_sf"/>
</dbReference>
<dbReference type="PANTHER" id="PTHR46847">
    <property type="entry name" value="D-ALLOSE-BINDING PERIPLASMIC PROTEIN-RELATED"/>
    <property type="match status" value="1"/>
</dbReference>
<evidence type="ECO:0000313" key="6">
    <source>
        <dbReference type="Proteomes" id="UP001183582"/>
    </source>
</evidence>
<keyword evidence="3" id="KW-0732">Signal</keyword>
<feature type="domain" description="HTH iclR-type" evidence="4">
    <location>
        <begin position="8"/>
        <end position="69"/>
    </location>
</feature>
<dbReference type="EMBL" id="JAHWXH010000001">
    <property type="protein sequence ID" value="MDS0245283.1"/>
    <property type="molecule type" value="Genomic_DNA"/>
</dbReference>
<evidence type="ECO:0000256" key="1">
    <source>
        <dbReference type="ARBA" id="ARBA00004196"/>
    </source>
</evidence>
<organism evidence="5 6">
    <name type="scientific">Microbacterium aurantiacum</name>
    <dbReference type="NCBI Taxonomy" id="162393"/>
    <lineage>
        <taxon>Bacteria</taxon>
        <taxon>Bacillati</taxon>
        <taxon>Actinomycetota</taxon>
        <taxon>Actinomycetes</taxon>
        <taxon>Micrococcales</taxon>
        <taxon>Microbacteriaceae</taxon>
        <taxon>Microbacterium</taxon>
    </lineage>
</organism>
<accession>A0AAJ2HJP8</accession>
<dbReference type="SUPFAM" id="SSF46785">
    <property type="entry name" value="Winged helix' DNA-binding domain"/>
    <property type="match status" value="1"/>
</dbReference>
<dbReference type="GeneID" id="301457885"/>
<reference evidence="5 6" key="1">
    <citation type="submission" date="2021-06" db="EMBL/GenBank/DDBJ databases">
        <title>Genome-based taxonomic framework of Microbacterium strains isolated from marine environment, the description of four new species and reclassification of four preexisting species.</title>
        <authorList>
            <person name="Lee S.D."/>
            <person name="Kim S.-M."/>
            <person name="Byeon Y.-S."/>
            <person name="Yang H.L."/>
            <person name="Kim I.S."/>
        </authorList>
    </citation>
    <scope>NUCLEOTIDE SEQUENCE [LARGE SCALE GENOMIC DNA]</scope>
    <source>
        <strain evidence="5 6">KACC 20514</strain>
    </source>
</reference>
<protein>
    <submittedName>
        <fullName evidence="5">Substrate-binding domain-containing protein</fullName>
    </submittedName>
</protein>
<evidence type="ECO:0000256" key="2">
    <source>
        <dbReference type="ARBA" id="ARBA00007639"/>
    </source>
</evidence>
<dbReference type="SUPFAM" id="SSF53822">
    <property type="entry name" value="Periplasmic binding protein-like I"/>
    <property type="match status" value="1"/>
</dbReference>